<name>A0A0F2TAG7_STRR3</name>
<dbReference type="EMBL" id="JZKH01000072">
    <property type="protein sequence ID" value="KJS59310.1"/>
    <property type="molecule type" value="Genomic_DNA"/>
</dbReference>
<accession>A0A0F2TAG7</accession>
<dbReference type="AlphaFoldDB" id="A0A0F2TAG7"/>
<dbReference type="RefSeq" id="WP_045701771.1">
    <property type="nucleotide sequence ID" value="NZ_JZKH01000072.1"/>
</dbReference>
<keyword evidence="2" id="KW-1185">Reference proteome</keyword>
<comment type="caution">
    <text evidence="1">The sequence shown here is derived from an EMBL/GenBank/DDBJ whole genome shotgun (WGS) entry which is preliminary data.</text>
</comment>
<dbReference type="PATRIC" id="fig|359131.3.peg.6950"/>
<dbReference type="Pfam" id="PF05742">
    <property type="entry name" value="TANGO2"/>
    <property type="match status" value="1"/>
</dbReference>
<sequence length="260" mass="27599">MCTAFVSIEPGSAVPVLLLSVRDEYLGRDWLPPGRHWPDRPGLVGGLDLAAGGTWLAVDPERRTAACLLNGFGPLAPAHSRLSRGALPLTAVRDGGIGHLDLTPYDPFHLVQVRPDGARVTSWGGHGEPEEHELPTGLSVIINDGLEGLAASRTGSERVRALMAARAAHFRARFDALPRPRPTADGTAEQAWGDWLPVVTGDGLALDADAALIQRRDFGDGRLWGSSSVSLLALGPELLRYDFAAAPLPDGPGWQRVALG</sequence>
<reference evidence="1 2" key="1">
    <citation type="submission" date="2015-02" db="EMBL/GenBank/DDBJ databases">
        <authorList>
            <person name="Ju K.-S."/>
            <person name="Doroghazi J.R."/>
            <person name="Metcalf W."/>
        </authorList>
    </citation>
    <scope>NUCLEOTIDE SEQUENCE [LARGE SCALE GENOMIC DNA]</scope>
    <source>
        <strain evidence="1 2">ATCC 31215</strain>
    </source>
</reference>
<organism evidence="1 2">
    <name type="scientific">Streptomyces rubellomurinus (strain ATCC 31215)</name>
    <dbReference type="NCBI Taxonomy" id="359131"/>
    <lineage>
        <taxon>Bacteria</taxon>
        <taxon>Bacillati</taxon>
        <taxon>Actinomycetota</taxon>
        <taxon>Actinomycetes</taxon>
        <taxon>Kitasatosporales</taxon>
        <taxon>Streptomycetaceae</taxon>
        <taxon>Streptomyces</taxon>
    </lineage>
</organism>
<protein>
    <recommendedName>
        <fullName evidence="3">NRDE family protein</fullName>
    </recommendedName>
</protein>
<dbReference type="InterPro" id="IPR008551">
    <property type="entry name" value="TANGO2"/>
</dbReference>
<proteinExistence type="predicted"/>
<dbReference type="Proteomes" id="UP000033699">
    <property type="component" value="Unassembled WGS sequence"/>
</dbReference>
<evidence type="ECO:0000313" key="1">
    <source>
        <dbReference type="EMBL" id="KJS59310.1"/>
    </source>
</evidence>
<evidence type="ECO:0008006" key="3">
    <source>
        <dbReference type="Google" id="ProtNLM"/>
    </source>
</evidence>
<dbReference type="OrthoDB" id="4380123at2"/>
<evidence type="ECO:0000313" key="2">
    <source>
        <dbReference type="Proteomes" id="UP000033699"/>
    </source>
</evidence>
<gene>
    <name evidence="1" type="ORF">VM95_27980</name>
</gene>